<sequence>MPPKTPPPARLFRAHSFNAATPLSPPSSPPAPKVMPRDKRRSPQSSVVVQGNNHLPPPTLVAKPRAPSRSALPTPPPSMAILVGPNVVDVTDAQVSMQESIVVNGQGSQDYRSEALHRPTQVVENEEDKGLESHDEFEDAEEEMGYRPTEEPTTVRESYQEQRERASRLMGQRMLQGATDEEP</sequence>
<dbReference type="Proteomes" id="UP000749646">
    <property type="component" value="Unassembled WGS sequence"/>
</dbReference>
<evidence type="ECO:0000313" key="3">
    <source>
        <dbReference type="Proteomes" id="UP000749646"/>
    </source>
</evidence>
<dbReference type="AlphaFoldDB" id="A0A9P6IIR8"/>
<comment type="caution">
    <text evidence="2">The sequence shown here is derived from an EMBL/GenBank/DDBJ whole genome shotgun (WGS) entry which is preliminary data.</text>
</comment>
<name>A0A9P6IIR8_9FUNG</name>
<dbReference type="OrthoDB" id="28939at2759"/>
<reference evidence="2" key="1">
    <citation type="journal article" date="2020" name="Fungal Divers.">
        <title>Resolving the Mortierellaceae phylogeny through synthesis of multi-gene phylogenetics and phylogenomics.</title>
        <authorList>
            <person name="Vandepol N."/>
            <person name="Liber J."/>
            <person name="Desiro A."/>
            <person name="Na H."/>
            <person name="Kennedy M."/>
            <person name="Barry K."/>
            <person name="Grigoriev I.V."/>
            <person name="Miller A.N."/>
            <person name="O'Donnell K."/>
            <person name="Stajich J.E."/>
            <person name="Bonito G."/>
        </authorList>
    </citation>
    <scope>NUCLEOTIDE SEQUENCE</scope>
    <source>
        <strain evidence="2">MES-2147</strain>
    </source>
</reference>
<accession>A0A9P6IIR8</accession>
<feature type="compositionally biased region" description="Basic and acidic residues" evidence="1">
    <location>
        <begin position="144"/>
        <end position="167"/>
    </location>
</feature>
<dbReference type="EMBL" id="JAAAHW010010956">
    <property type="protein sequence ID" value="KAF9921823.1"/>
    <property type="molecule type" value="Genomic_DNA"/>
</dbReference>
<evidence type="ECO:0000256" key="1">
    <source>
        <dbReference type="SAM" id="MobiDB-lite"/>
    </source>
</evidence>
<proteinExistence type="predicted"/>
<protein>
    <submittedName>
        <fullName evidence="2">Uncharacterized protein</fullName>
    </submittedName>
</protein>
<evidence type="ECO:0000313" key="2">
    <source>
        <dbReference type="EMBL" id="KAF9921823.1"/>
    </source>
</evidence>
<gene>
    <name evidence="2" type="ORF">BGZ65_010036</name>
</gene>
<feature type="region of interest" description="Disordered" evidence="1">
    <location>
        <begin position="1"/>
        <end position="77"/>
    </location>
</feature>
<organism evidence="2 3">
    <name type="scientific">Modicella reniformis</name>
    <dbReference type="NCBI Taxonomy" id="1440133"/>
    <lineage>
        <taxon>Eukaryota</taxon>
        <taxon>Fungi</taxon>
        <taxon>Fungi incertae sedis</taxon>
        <taxon>Mucoromycota</taxon>
        <taxon>Mortierellomycotina</taxon>
        <taxon>Mortierellomycetes</taxon>
        <taxon>Mortierellales</taxon>
        <taxon>Mortierellaceae</taxon>
        <taxon>Modicella</taxon>
    </lineage>
</organism>
<feature type="compositionally biased region" description="Polar residues" evidence="1">
    <location>
        <begin position="43"/>
        <end position="53"/>
    </location>
</feature>
<keyword evidence="3" id="KW-1185">Reference proteome</keyword>
<feature type="region of interest" description="Disordered" evidence="1">
    <location>
        <begin position="105"/>
        <end position="183"/>
    </location>
</feature>
<feature type="compositionally biased region" description="Pro residues" evidence="1">
    <location>
        <begin position="23"/>
        <end position="33"/>
    </location>
</feature>